<evidence type="ECO:0000256" key="1">
    <source>
        <dbReference type="SAM" id="Phobius"/>
    </source>
</evidence>
<name>A0A2W4Z386_9SPHN</name>
<evidence type="ECO:0008006" key="4">
    <source>
        <dbReference type="Google" id="ProtNLM"/>
    </source>
</evidence>
<keyword evidence="1" id="KW-1133">Transmembrane helix</keyword>
<dbReference type="AlphaFoldDB" id="A0A2W4Z386"/>
<keyword evidence="1" id="KW-0812">Transmembrane</keyword>
<keyword evidence="1" id="KW-0472">Membrane</keyword>
<gene>
    <name evidence="2" type="ORF">DI640_07660</name>
</gene>
<feature type="transmembrane region" description="Helical" evidence="1">
    <location>
        <begin position="111"/>
        <end position="132"/>
    </location>
</feature>
<reference evidence="2 3" key="1">
    <citation type="submission" date="2017-08" db="EMBL/GenBank/DDBJ databases">
        <title>Infants hospitalized years apart are colonized by the same room-sourced microbial strains.</title>
        <authorList>
            <person name="Brooks B."/>
            <person name="Olm M.R."/>
            <person name="Firek B.A."/>
            <person name="Baker R."/>
            <person name="Thomas B.C."/>
            <person name="Morowitz M.J."/>
            <person name="Banfield J.F."/>
        </authorList>
    </citation>
    <scope>NUCLEOTIDE SEQUENCE [LARGE SCALE GENOMIC DNA]</scope>
    <source>
        <strain evidence="2">S2_018_000_R3_119</strain>
    </source>
</reference>
<dbReference type="Proteomes" id="UP000249555">
    <property type="component" value="Unassembled WGS sequence"/>
</dbReference>
<proteinExistence type="predicted"/>
<protein>
    <recommendedName>
        <fullName evidence="4">DUF3667 domain-containing protein</fullName>
    </recommendedName>
</protein>
<sequence>MTGDIEAAADIATGALVGRAVEPKAGGAAGARAGHGPDDALCLNCGTRLLGEHCHACGQSAHVHRSLGGIGHEIAHGVFHFEGKIWRTLPLLILRPGTLTRRYVNGERARFVSPLALFLFTVFLMFATIGAVGGEMTKDFLQDKRPGKTSDYAHEAAKARVALKKIEAQRAAAVKAGATYSGDLITTLDQQAGALRTTVRALGVAADMQNGVAYGTVVDLGDFKTGWERLDHGIAKANGNPGLMLYKLQISAYKYSWGLIPLSVPFMALLFLWRRRHHLYDHAIFVTYSLAFMMLLTIVLIVAGVIGVAEGWIVVGAMLVPPIHMFAQLRGAYSLRKRSAAWRTVALLTFAFTVLLAFVVLLLLHGLTD</sequence>
<feature type="transmembrane region" description="Helical" evidence="1">
    <location>
        <begin position="345"/>
        <end position="367"/>
    </location>
</feature>
<dbReference type="EMBL" id="QFMX01000006">
    <property type="protein sequence ID" value="PZO74239.1"/>
    <property type="molecule type" value="Genomic_DNA"/>
</dbReference>
<feature type="transmembrane region" description="Helical" evidence="1">
    <location>
        <begin position="255"/>
        <end position="273"/>
    </location>
</feature>
<feature type="transmembrane region" description="Helical" evidence="1">
    <location>
        <begin position="312"/>
        <end position="333"/>
    </location>
</feature>
<evidence type="ECO:0000313" key="2">
    <source>
        <dbReference type="EMBL" id="PZO74239.1"/>
    </source>
</evidence>
<dbReference type="Pfam" id="PF12412">
    <property type="entry name" value="DUF3667"/>
    <property type="match status" value="1"/>
</dbReference>
<comment type="caution">
    <text evidence="2">The sequence shown here is derived from an EMBL/GenBank/DDBJ whole genome shotgun (WGS) entry which is preliminary data.</text>
</comment>
<organism evidence="2 3">
    <name type="scientific">Sphingomonas taxi</name>
    <dbReference type="NCBI Taxonomy" id="1549858"/>
    <lineage>
        <taxon>Bacteria</taxon>
        <taxon>Pseudomonadati</taxon>
        <taxon>Pseudomonadota</taxon>
        <taxon>Alphaproteobacteria</taxon>
        <taxon>Sphingomonadales</taxon>
        <taxon>Sphingomonadaceae</taxon>
        <taxon>Sphingomonas</taxon>
    </lineage>
</organism>
<accession>A0A2W4Z386</accession>
<dbReference type="InterPro" id="IPR022134">
    <property type="entry name" value="DUF3667"/>
</dbReference>
<feature type="transmembrane region" description="Helical" evidence="1">
    <location>
        <begin position="285"/>
        <end position="306"/>
    </location>
</feature>
<evidence type="ECO:0000313" key="3">
    <source>
        <dbReference type="Proteomes" id="UP000249555"/>
    </source>
</evidence>